<dbReference type="InterPro" id="IPR013738">
    <property type="entry name" value="Beta_galactosidase_Trimer"/>
</dbReference>
<evidence type="ECO:0000256" key="8">
    <source>
        <dbReference type="PIRNR" id="PIRNR001084"/>
    </source>
</evidence>
<comment type="catalytic activity">
    <reaction evidence="1 8">
        <text>Hydrolysis of terminal non-reducing beta-D-galactose residues in beta-D-galactosides.</text>
        <dbReference type="EC" id="3.2.1.23"/>
    </reaction>
</comment>
<dbReference type="STRING" id="361041.VW35_13185"/>
<feature type="active site" description="Proton donor" evidence="9">
    <location>
        <position position="146"/>
    </location>
</feature>
<evidence type="ECO:0000256" key="10">
    <source>
        <dbReference type="PIRSR" id="PIRSR001084-2"/>
    </source>
</evidence>
<dbReference type="GO" id="GO:0009341">
    <property type="term" value="C:beta-galactosidase complex"/>
    <property type="evidence" value="ECO:0007669"/>
    <property type="project" value="InterPro"/>
</dbReference>
<dbReference type="InterPro" id="IPR029062">
    <property type="entry name" value="Class_I_gatase-like"/>
</dbReference>
<reference evidence="13 14" key="1">
    <citation type="submission" date="2015-03" db="EMBL/GenBank/DDBJ databases">
        <authorList>
            <person name="Hassan Y.I."/>
            <person name="Lepp D."/>
            <person name="Zhou T."/>
        </authorList>
    </citation>
    <scope>NUCLEOTIDE SEQUENCE [LARGE SCALE GENOMIC DNA]</scope>
    <source>
        <strain evidence="13 14">GH2-10</strain>
    </source>
</reference>
<dbReference type="Gene3D" id="3.40.50.880">
    <property type="match status" value="1"/>
</dbReference>
<feature type="domain" description="Glycoside hydrolase family 42 N-terminal" evidence="11">
    <location>
        <begin position="10"/>
        <end position="394"/>
    </location>
</feature>
<feature type="binding site" evidence="10">
    <location>
        <position position="107"/>
    </location>
    <ligand>
        <name>substrate</name>
    </ligand>
</feature>
<keyword evidence="6" id="KW-0862">Zinc</keyword>
<keyword evidence="4" id="KW-0479">Metal-binding</keyword>
<dbReference type="RefSeq" id="WP_046143513.1">
    <property type="nucleotide sequence ID" value="NZ_LAJG01000023.1"/>
</dbReference>
<evidence type="ECO:0000259" key="12">
    <source>
        <dbReference type="Pfam" id="PF08532"/>
    </source>
</evidence>
<dbReference type="PIRSF" id="PIRSF001084">
    <property type="entry name" value="B-galactosidase"/>
    <property type="match status" value="1"/>
</dbReference>
<evidence type="ECO:0000259" key="11">
    <source>
        <dbReference type="Pfam" id="PF02449"/>
    </source>
</evidence>
<dbReference type="InterPro" id="IPR013529">
    <property type="entry name" value="Glyco_hydro_42_N"/>
</dbReference>
<dbReference type="AlphaFoldDB" id="A0A0F5L6P9"/>
<dbReference type="InterPro" id="IPR017853">
    <property type="entry name" value="GH"/>
</dbReference>
<feature type="binding site" evidence="10">
    <location>
        <position position="325"/>
    </location>
    <ligand>
        <name>substrate</name>
    </ligand>
</feature>
<sequence length="653" mass="73179">MSISPALGVCYYPEHWPEEWWEKDAARMAEVGIKYVRIGEFAWSRMEPTPGDIKLAWMIRSMDVLGKHGHKVIVGTPTATPPRWMVDKHPDMLAVDANGNRKGFGSRRHYDFSHLPFREESARITQILADALSDHPALGGWQTDNEYGCHGTTYSYSPAALDGFRKWLASRYGSIESLNEAWGNVFWSMEYNSFDQIELPNLLITDPNPIHALDFRRYSSDQVAAFNKAQYDILKAKRPDLPVIHNFMSRYTEFDHYDVAETLDVASWDSYPIGHLAVSDEPDDIKRQYMRQGDPDNAAFHHDLYRTVGHGRWWIMEQQPGPVNWAKFNPDPLPGMARLWAWEAFAHGAEVVSYFRWRQAPFAQEQMHAGLLRPDSEPAPAYEEALQVAQELKQSGIDGQVEKARVAIVFDYDSEWAWQVQPQADGFKHGAHVRDIYAAFRKHGIDIDILSPKTKSFAGYDVVAIPALFAWTDELREAVASFEGYLLLGPRTGSKTKNFSIPARLGPDLSPNLLDAKVMRVDSIPSYVSIPVKGGGTTRLWREKVETRGEVVMEDNEGVPVLISQGKIFYLTASGDRALMQRIADYLIAEADLPVLSLPAGVRTRSRGGFRVYVNYSASPATLNAAADESGYVIGGAEIPAAGVTVARLAKVG</sequence>
<evidence type="ECO:0000256" key="9">
    <source>
        <dbReference type="PIRSR" id="PIRSR001084-1"/>
    </source>
</evidence>
<comment type="caution">
    <text evidence="13">The sequence shown here is derived from an EMBL/GenBank/DDBJ whole genome shotgun (WGS) entry which is preliminary data.</text>
</comment>
<dbReference type="SUPFAM" id="SSF51445">
    <property type="entry name" value="(Trans)glycosidases"/>
    <property type="match status" value="1"/>
</dbReference>
<dbReference type="Proteomes" id="UP000033514">
    <property type="component" value="Unassembled WGS sequence"/>
</dbReference>
<evidence type="ECO:0000256" key="2">
    <source>
        <dbReference type="ARBA" id="ARBA00005940"/>
    </source>
</evidence>
<dbReference type="PANTHER" id="PTHR36447:SF2">
    <property type="entry name" value="BETA-GALACTOSIDASE YESZ"/>
    <property type="match status" value="1"/>
</dbReference>
<dbReference type="PANTHER" id="PTHR36447">
    <property type="entry name" value="BETA-GALACTOSIDASE GANA"/>
    <property type="match status" value="1"/>
</dbReference>
<evidence type="ECO:0000313" key="13">
    <source>
        <dbReference type="EMBL" id="KKB78056.1"/>
    </source>
</evidence>
<dbReference type="EMBL" id="LAJG01000023">
    <property type="protein sequence ID" value="KKB78056.1"/>
    <property type="molecule type" value="Genomic_DNA"/>
</dbReference>
<evidence type="ECO:0000256" key="3">
    <source>
        <dbReference type="ARBA" id="ARBA00012756"/>
    </source>
</evidence>
<evidence type="ECO:0000313" key="14">
    <source>
        <dbReference type="Proteomes" id="UP000033514"/>
    </source>
</evidence>
<dbReference type="InterPro" id="IPR003476">
    <property type="entry name" value="Glyco_hydro_42"/>
</dbReference>
<name>A0A0F5L6P9_9HYPH</name>
<dbReference type="Gene3D" id="3.20.20.80">
    <property type="entry name" value="Glycosidases"/>
    <property type="match status" value="1"/>
</dbReference>
<dbReference type="Pfam" id="PF08532">
    <property type="entry name" value="Glyco_hydro_42M"/>
    <property type="match status" value="1"/>
</dbReference>
<feature type="binding site" evidence="10">
    <location>
        <position position="145"/>
    </location>
    <ligand>
        <name>substrate</name>
    </ligand>
</feature>
<dbReference type="InterPro" id="IPR013780">
    <property type="entry name" value="Glyco_hydro_b"/>
</dbReference>
<dbReference type="GO" id="GO:0005975">
    <property type="term" value="P:carbohydrate metabolic process"/>
    <property type="evidence" value="ECO:0007669"/>
    <property type="project" value="InterPro"/>
</dbReference>
<evidence type="ECO:0000256" key="1">
    <source>
        <dbReference type="ARBA" id="ARBA00001412"/>
    </source>
</evidence>
<keyword evidence="5 8" id="KW-0378">Hydrolase</keyword>
<proteinExistence type="inferred from homology"/>
<dbReference type="SUPFAM" id="SSF52317">
    <property type="entry name" value="Class I glutamine amidotransferase-like"/>
    <property type="match status" value="1"/>
</dbReference>
<keyword evidence="7 8" id="KW-0326">Glycosidase</keyword>
<dbReference type="Pfam" id="PF02449">
    <property type="entry name" value="Glyco_hydro_42"/>
    <property type="match status" value="1"/>
</dbReference>
<evidence type="ECO:0000256" key="7">
    <source>
        <dbReference type="ARBA" id="ARBA00023295"/>
    </source>
</evidence>
<evidence type="ECO:0000256" key="6">
    <source>
        <dbReference type="ARBA" id="ARBA00022833"/>
    </source>
</evidence>
<feature type="active site" description="Nucleophile" evidence="9">
    <location>
        <position position="317"/>
    </location>
</feature>
<evidence type="ECO:0000256" key="4">
    <source>
        <dbReference type="ARBA" id="ARBA00022723"/>
    </source>
</evidence>
<comment type="similarity">
    <text evidence="2 8">Belongs to the glycosyl hydrolase 42 family.</text>
</comment>
<dbReference type="PATRIC" id="fig|361041.3.peg.2021"/>
<dbReference type="EC" id="3.2.1.23" evidence="3 8"/>
<organism evidence="13 14">
    <name type="scientific">Devosia soli</name>
    <dbReference type="NCBI Taxonomy" id="361041"/>
    <lineage>
        <taxon>Bacteria</taxon>
        <taxon>Pseudomonadati</taxon>
        <taxon>Pseudomonadota</taxon>
        <taxon>Alphaproteobacteria</taxon>
        <taxon>Hyphomicrobiales</taxon>
        <taxon>Devosiaceae</taxon>
        <taxon>Devosia</taxon>
    </lineage>
</organism>
<gene>
    <name evidence="13" type="ORF">VW35_13185</name>
</gene>
<dbReference type="CDD" id="cd03143">
    <property type="entry name" value="A4_beta-galactosidase_middle_domain"/>
    <property type="match status" value="1"/>
</dbReference>
<keyword evidence="14" id="KW-1185">Reference proteome</keyword>
<dbReference type="GO" id="GO:0046872">
    <property type="term" value="F:metal ion binding"/>
    <property type="evidence" value="ECO:0007669"/>
    <property type="project" value="UniProtKB-KW"/>
</dbReference>
<dbReference type="Gene3D" id="2.60.40.1180">
    <property type="entry name" value="Golgi alpha-mannosidase II"/>
    <property type="match status" value="1"/>
</dbReference>
<evidence type="ECO:0000256" key="5">
    <source>
        <dbReference type="ARBA" id="ARBA00022801"/>
    </source>
</evidence>
<accession>A0A0F5L6P9</accession>
<dbReference type="GO" id="GO:0004565">
    <property type="term" value="F:beta-galactosidase activity"/>
    <property type="evidence" value="ECO:0007669"/>
    <property type="project" value="UniProtKB-EC"/>
</dbReference>
<protein>
    <recommendedName>
        <fullName evidence="3 8">Beta-galactosidase</fullName>
        <shortName evidence="8">Beta-gal</shortName>
        <ecNumber evidence="3 8">3.2.1.23</ecNumber>
    </recommendedName>
</protein>
<feature type="domain" description="Beta-galactosidase trimerisation" evidence="12">
    <location>
        <begin position="404"/>
        <end position="593"/>
    </location>
</feature>